<dbReference type="Proteomes" id="UP000245539">
    <property type="component" value="Unassembled WGS sequence"/>
</dbReference>
<dbReference type="Pfam" id="PF03781">
    <property type="entry name" value="FGE-sulfatase"/>
    <property type="match status" value="1"/>
</dbReference>
<dbReference type="InterPro" id="IPR005532">
    <property type="entry name" value="SUMF_dom"/>
</dbReference>
<dbReference type="AlphaFoldDB" id="A0A317CBX9"/>
<accession>A0A317CBX9</accession>
<dbReference type="OrthoDB" id="595053at2"/>
<evidence type="ECO:0000313" key="2">
    <source>
        <dbReference type="EMBL" id="PWQ96056.1"/>
    </source>
</evidence>
<dbReference type="SUPFAM" id="SSF56436">
    <property type="entry name" value="C-type lectin-like"/>
    <property type="match status" value="1"/>
</dbReference>
<dbReference type="InterPro" id="IPR042095">
    <property type="entry name" value="SUMF_sf"/>
</dbReference>
<dbReference type="InterPro" id="IPR016187">
    <property type="entry name" value="CTDL_fold"/>
</dbReference>
<gene>
    <name evidence="2" type="ORF">DKW60_13465</name>
</gene>
<evidence type="ECO:0000313" key="3">
    <source>
        <dbReference type="Proteomes" id="UP000245539"/>
    </source>
</evidence>
<protein>
    <recommendedName>
        <fullName evidence="1">Sulfatase-modifying factor enzyme-like domain-containing protein</fullName>
    </recommendedName>
</protein>
<keyword evidence="3" id="KW-1185">Reference proteome</keyword>
<sequence length="112" mass="13155">MINWALYPCSAAQRRTKIFSIRGLFDKVVLVLRDRVVRDKGCGRVVRGGAWNNNTENCRSAYRNNRHPQNRNNNQGFRLLCFSSHISPTFRDDRLCRLRFVKRMERLINGAD</sequence>
<name>A0A317CBX9_9GAMM</name>
<reference evidence="2 3" key="1">
    <citation type="submission" date="2018-05" db="EMBL/GenBank/DDBJ databases">
        <title>Leucothrix arctica sp. nov., isolated from Arctic seawater.</title>
        <authorList>
            <person name="Choi A."/>
            <person name="Baek K."/>
        </authorList>
    </citation>
    <scope>NUCLEOTIDE SEQUENCE [LARGE SCALE GENOMIC DNA]</scope>
    <source>
        <strain evidence="2 3">JCM 18388</strain>
    </source>
</reference>
<evidence type="ECO:0000259" key="1">
    <source>
        <dbReference type="Pfam" id="PF03781"/>
    </source>
</evidence>
<proteinExistence type="predicted"/>
<organism evidence="2 3">
    <name type="scientific">Leucothrix pacifica</name>
    <dbReference type="NCBI Taxonomy" id="1247513"/>
    <lineage>
        <taxon>Bacteria</taxon>
        <taxon>Pseudomonadati</taxon>
        <taxon>Pseudomonadota</taxon>
        <taxon>Gammaproteobacteria</taxon>
        <taxon>Thiotrichales</taxon>
        <taxon>Thiotrichaceae</taxon>
        <taxon>Leucothrix</taxon>
    </lineage>
</organism>
<dbReference type="EMBL" id="QGKM01000039">
    <property type="protein sequence ID" value="PWQ96056.1"/>
    <property type="molecule type" value="Genomic_DNA"/>
</dbReference>
<comment type="caution">
    <text evidence="2">The sequence shown here is derived from an EMBL/GenBank/DDBJ whole genome shotgun (WGS) entry which is preliminary data.</text>
</comment>
<feature type="domain" description="Sulfatase-modifying factor enzyme-like" evidence="1">
    <location>
        <begin position="39"/>
        <end position="79"/>
    </location>
</feature>
<dbReference type="Gene3D" id="3.90.1580.10">
    <property type="entry name" value="paralog of FGE (formylglycine-generating enzyme)"/>
    <property type="match status" value="1"/>
</dbReference>